<dbReference type="Gene3D" id="3.40.50.2300">
    <property type="match status" value="1"/>
</dbReference>
<dbReference type="InterPro" id="IPR000014">
    <property type="entry name" value="PAS"/>
</dbReference>
<dbReference type="SUPFAM" id="SSF55785">
    <property type="entry name" value="PYP-like sensor domain (PAS domain)"/>
    <property type="match status" value="2"/>
</dbReference>
<dbReference type="InterPro" id="IPR013767">
    <property type="entry name" value="PAS_fold"/>
</dbReference>
<dbReference type="PANTHER" id="PTHR43228:SF6">
    <property type="entry name" value="RESPONSE REGULATOR RECEIVER"/>
    <property type="match status" value="1"/>
</dbReference>
<dbReference type="InterPro" id="IPR001789">
    <property type="entry name" value="Sig_transdc_resp-reg_receiver"/>
</dbReference>
<dbReference type="GO" id="GO:0000160">
    <property type="term" value="P:phosphorelay signal transduction system"/>
    <property type="evidence" value="ECO:0007669"/>
    <property type="project" value="InterPro"/>
</dbReference>
<dbReference type="PANTHER" id="PTHR43228">
    <property type="entry name" value="TWO-COMPONENT RESPONSE REGULATOR"/>
    <property type="match status" value="1"/>
</dbReference>
<name>A0AAE3SGI9_9BACT</name>
<accession>A0AAE3SGI9</accession>
<dbReference type="GO" id="GO:0006355">
    <property type="term" value="P:regulation of DNA-templated transcription"/>
    <property type="evidence" value="ECO:0007669"/>
    <property type="project" value="InterPro"/>
</dbReference>
<dbReference type="InterPro" id="IPR052048">
    <property type="entry name" value="ST_Response_Regulator"/>
</dbReference>
<proteinExistence type="predicted"/>
<evidence type="ECO:0000313" key="4">
    <source>
        <dbReference type="Proteomes" id="UP001209229"/>
    </source>
</evidence>
<dbReference type="Pfam" id="PF00072">
    <property type="entry name" value="Response_reg"/>
    <property type="match status" value="1"/>
</dbReference>
<dbReference type="RefSeq" id="WP_301191946.1">
    <property type="nucleotide sequence ID" value="NZ_JAPDPJ010000052.1"/>
</dbReference>
<feature type="domain" description="Response regulatory" evidence="2">
    <location>
        <begin position="3"/>
        <end position="118"/>
    </location>
</feature>
<dbReference type="Proteomes" id="UP001209229">
    <property type="component" value="Unassembled WGS sequence"/>
</dbReference>
<protein>
    <submittedName>
        <fullName evidence="3">Response regulator</fullName>
    </submittedName>
</protein>
<dbReference type="Pfam" id="PF13426">
    <property type="entry name" value="PAS_9"/>
    <property type="match status" value="1"/>
</dbReference>
<evidence type="ECO:0000313" key="3">
    <source>
        <dbReference type="EMBL" id="MCW3788386.1"/>
    </source>
</evidence>
<dbReference type="CDD" id="cd17534">
    <property type="entry name" value="REC_DC-like"/>
    <property type="match status" value="1"/>
</dbReference>
<feature type="modified residue" description="4-aspartylphosphate" evidence="1">
    <location>
        <position position="53"/>
    </location>
</feature>
<evidence type="ECO:0000259" key="2">
    <source>
        <dbReference type="PROSITE" id="PS50110"/>
    </source>
</evidence>
<keyword evidence="4" id="KW-1185">Reference proteome</keyword>
<keyword evidence="1" id="KW-0597">Phosphoprotein</keyword>
<dbReference type="EMBL" id="JAPDPJ010000052">
    <property type="protein sequence ID" value="MCW3788386.1"/>
    <property type="molecule type" value="Genomic_DNA"/>
</dbReference>
<dbReference type="InterPro" id="IPR035965">
    <property type="entry name" value="PAS-like_dom_sf"/>
</dbReference>
<dbReference type="SMART" id="SM00448">
    <property type="entry name" value="REC"/>
    <property type="match status" value="1"/>
</dbReference>
<dbReference type="InterPro" id="IPR011006">
    <property type="entry name" value="CheY-like_superfamily"/>
</dbReference>
<organism evidence="3 4">
    <name type="scientific">Plebeiibacterium sediminum</name>
    <dbReference type="NCBI Taxonomy" id="2992112"/>
    <lineage>
        <taxon>Bacteria</taxon>
        <taxon>Pseudomonadati</taxon>
        <taxon>Bacteroidota</taxon>
        <taxon>Bacteroidia</taxon>
        <taxon>Marinilabiliales</taxon>
        <taxon>Marinilabiliaceae</taxon>
        <taxon>Plebeiibacterium</taxon>
    </lineage>
</organism>
<dbReference type="SUPFAM" id="SSF52172">
    <property type="entry name" value="CheY-like"/>
    <property type="match status" value="1"/>
</dbReference>
<dbReference type="Gene3D" id="3.30.450.20">
    <property type="entry name" value="PAS domain"/>
    <property type="match status" value="1"/>
</dbReference>
<comment type="caution">
    <text evidence="3">The sequence shown here is derived from an EMBL/GenBank/DDBJ whole genome shotgun (WGS) entry which is preliminary data.</text>
</comment>
<evidence type="ECO:0000256" key="1">
    <source>
        <dbReference type="PROSITE-ProRule" id="PRU00169"/>
    </source>
</evidence>
<dbReference type="AlphaFoldDB" id="A0AAE3SGI9"/>
<reference evidence="3" key="1">
    <citation type="submission" date="2022-10" db="EMBL/GenBank/DDBJ databases">
        <authorList>
            <person name="Yu W.X."/>
        </authorList>
    </citation>
    <scope>NUCLEOTIDE SEQUENCE</scope>
    <source>
        <strain evidence="3">AAT</strain>
    </source>
</reference>
<dbReference type="PROSITE" id="PS50110">
    <property type="entry name" value="RESPONSE_REGULATORY"/>
    <property type="match status" value="1"/>
</dbReference>
<gene>
    <name evidence="3" type="ORF">OM075_18100</name>
</gene>
<sequence>MRRIFVVEDDKFITAIFTMFLRDLGHELVGGTSSGNEAVKMCKELKPDVVLMDIHLDGELDGIQTAELLKREVNIPVIYVSSDTSSQVIERAIVTNSYGFLVKPINKKELGISIDLAYYKHKVDVEQNEREKGYREFISASPFPIVVVTNGKIMYLNCLGLDVFKTHYIEDVIGLPINNFIQEDYLEEFTEKVNASIKDDSKIEPFFAQLKTVHGDTYRAEITGSKVRFNNKVSVQVIIKDASITDACERRKQLYEKVLLGKNKIVFVLDNEGKVLKTNAFTQDELGVKDIEGKKIYTLFDDDCKWIRVFKETITPDVLEEEMELQFNNGKTYILNCNTLTSPKGEVLEWMITEN</sequence>
<dbReference type="Pfam" id="PF00989">
    <property type="entry name" value="PAS"/>
    <property type="match status" value="1"/>
</dbReference>
<dbReference type="NCBIfam" id="TIGR00229">
    <property type="entry name" value="sensory_box"/>
    <property type="match status" value="1"/>
</dbReference>